<keyword evidence="2" id="KW-1185">Reference proteome</keyword>
<dbReference type="Proteomes" id="UP000000305">
    <property type="component" value="Unassembled WGS sequence"/>
</dbReference>
<dbReference type="HOGENOM" id="CLU_1706027_0_0_1"/>
<name>E9GC49_DAPPU</name>
<accession>E9GC49</accession>
<dbReference type="EMBL" id="GL732538">
    <property type="protein sequence ID" value="EFX82931.1"/>
    <property type="molecule type" value="Genomic_DNA"/>
</dbReference>
<dbReference type="AlphaFoldDB" id="E9GC49"/>
<dbReference type="InParanoid" id="E9GC49"/>
<reference evidence="1 2" key="1">
    <citation type="journal article" date="2011" name="Science">
        <title>The ecoresponsive genome of Daphnia pulex.</title>
        <authorList>
            <person name="Colbourne J.K."/>
            <person name="Pfrender M.E."/>
            <person name="Gilbert D."/>
            <person name="Thomas W.K."/>
            <person name="Tucker A."/>
            <person name="Oakley T.H."/>
            <person name="Tokishita S."/>
            <person name="Aerts A."/>
            <person name="Arnold G.J."/>
            <person name="Basu M.K."/>
            <person name="Bauer D.J."/>
            <person name="Caceres C.E."/>
            <person name="Carmel L."/>
            <person name="Casola C."/>
            <person name="Choi J.H."/>
            <person name="Detter J.C."/>
            <person name="Dong Q."/>
            <person name="Dusheyko S."/>
            <person name="Eads B.D."/>
            <person name="Frohlich T."/>
            <person name="Geiler-Samerotte K.A."/>
            <person name="Gerlach D."/>
            <person name="Hatcher P."/>
            <person name="Jogdeo S."/>
            <person name="Krijgsveld J."/>
            <person name="Kriventseva E.V."/>
            <person name="Kultz D."/>
            <person name="Laforsch C."/>
            <person name="Lindquist E."/>
            <person name="Lopez J."/>
            <person name="Manak J.R."/>
            <person name="Muller J."/>
            <person name="Pangilinan J."/>
            <person name="Patwardhan R.P."/>
            <person name="Pitluck S."/>
            <person name="Pritham E.J."/>
            <person name="Rechtsteiner A."/>
            <person name="Rho M."/>
            <person name="Rogozin I.B."/>
            <person name="Sakarya O."/>
            <person name="Salamov A."/>
            <person name="Schaack S."/>
            <person name="Shapiro H."/>
            <person name="Shiga Y."/>
            <person name="Skalitzky C."/>
            <person name="Smith Z."/>
            <person name="Souvorov A."/>
            <person name="Sung W."/>
            <person name="Tang Z."/>
            <person name="Tsuchiya D."/>
            <person name="Tu H."/>
            <person name="Vos H."/>
            <person name="Wang M."/>
            <person name="Wolf Y.I."/>
            <person name="Yamagata H."/>
            <person name="Yamada T."/>
            <person name="Ye Y."/>
            <person name="Shaw J.R."/>
            <person name="Andrews J."/>
            <person name="Crease T.J."/>
            <person name="Tang H."/>
            <person name="Lucas S.M."/>
            <person name="Robertson H.M."/>
            <person name="Bork P."/>
            <person name="Koonin E.V."/>
            <person name="Zdobnov E.M."/>
            <person name="Grigoriev I.V."/>
            <person name="Lynch M."/>
            <person name="Boore J.L."/>
        </authorList>
    </citation>
    <scope>NUCLEOTIDE SEQUENCE [LARGE SCALE GENOMIC DNA]</scope>
</reference>
<protein>
    <submittedName>
        <fullName evidence="1">Uncharacterized protein</fullName>
    </submittedName>
</protein>
<gene>
    <name evidence="1" type="ORF">DAPPUDRAFT_302053</name>
</gene>
<proteinExistence type="predicted"/>
<dbReference type="OrthoDB" id="6373954at2759"/>
<evidence type="ECO:0000313" key="2">
    <source>
        <dbReference type="Proteomes" id="UP000000305"/>
    </source>
</evidence>
<sequence length="154" mass="18250">MAGMGFADPRFILIHGDYWQSNEKRRPIVLQAWYAQFADYLLDHLRKKFPNHQKIQDLENRGAHDVLVRVHNLSRTVFPTLSIIKHTKAKKALYVVKEHRNFGTHEKIKDLEWLKEMLQGMIEFCESSGIQEEKLLTFKRNCQRELNQLSPSLY</sequence>
<organism evidence="1 2">
    <name type="scientific">Daphnia pulex</name>
    <name type="common">Water flea</name>
    <dbReference type="NCBI Taxonomy" id="6669"/>
    <lineage>
        <taxon>Eukaryota</taxon>
        <taxon>Metazoa</taxon>
        <taxon>Ecdysozoa</taxon>
        <taxon>Arthropoda</taxon>
        <taxon>Crustacea</taxon>
        <taxon>Branchiopoda</taxon>
        <taxon>Diplostraca</taxon>
        <taxon>Cladocera</taxon>
        <taxon>Anomopoda</taxon>
        <taxon>Daphniidae</taxon>
        <taxon>Daphnia</taxon>
    </lineage>
</organism>
<evidence type="ECO:0000313" key="1">
    <source>
        <dbReference type="EMBL" id="EFX82931.1"/>
    </source>
</evidence>
<dbReference type="KEGG" id="dpx:DAPPUDRAFT_302053"/>